<evidence type="ECO:0000313" key="2">
    <source>
        <dbReference type="Proteomes" id="UP000247702"/>
    </source>
</evidence>
<evidence type="ECO:0000313" key="1">
    <source>
        <dbReference type="EMBL" id="GBB87957.1"/>
    </source>
</evidence>
<dbReference type="AlphaFoldDB" id="A0A2Z6QCT2"/>
<dbReference type="Proteomes" id="UP000247702">
    <property type="component" value="Unassembled WGS sequence"/>
</dbReference>
<reference evidence="1 2" key="1">
    <citation type="submission" date="2017-11" db="EMBL/GenBank/DDBJ databases">
        <title>The genome of Rhizophagus clarus HR1 reveals common genetic basis of auxotrophy among arbuscular mycorrhizal fungi.</title>
        <authorList>
            <person name="Kobayashi Y."/>
        </authorList>
    </citation>
    <scope>NUCLEOTIDE SEQUENCE [LARGE SCALE GENOMIC DNA]</scope>
    <source>
        <strain evidence="1 2">HR1</strain>
    </source>
</reference>
<gene>
    <name evidence="1" type="ORF">RclHR1_14450006</name>
</gene>
<name>A0A2Z6QCT2_9GLOM</name>
<sequence>MGLFTTNPKQYLQFQNFAKYEHIYDTQSDFIIVINRKTKDPKATFDRAELIGYLEINDHHEYICNINALRDNNQTEHFDNTEEFTVKTLGMKFLFIKDDNNNLIIFKDEEREIDGKVMMTTPDEDISHIHYKGTRIYFNNYVITDMEYAEIIKSNRISAILLPIMTLHPMVYRYKSSRSGLTDSSELVITTLD</sequence>
<comment type="caution">
    <text evidence="1">The sequence shown here is derived from an EMBL/GenBank/DDBJ whole genome shotgun (WGS) entry which is preliminary data.</text>
</comment>
<proteinExistence type="predicted"/>
<protein>
    <submittedName>
        <fullName evidence="1">Uncharacterized protein</fullName>
    </submittedName>
</protein>
<keyword evidence="2" id="KW-1185">Reference proteome</keyword>
<organism evidence="1 2">
    <name type="scientific">Rhizophagus clarus</name>
    <dbReference type="NCBI Taxonomy" id="94130"/>
    <lineage>
        <taxon>Eukaryota</taxon>
        <taxon>Fungi</taxon>
        <taxon>Fungi incertae sedis</taxon>
        <taxon>Mucoromycota</taxon>
        <taxon>Glomeromycotina</taxon>
        <taxon>Glomeromycetes</taxon>
        <taxon>Glomerales</taxon>
        <taxon>Glomeraceae</taxon>
        <taxon>Rhizophagus</taxon>
    </lineage>
</organism>
<dbReference type="EMBL" id="BEXD01000497">
    <property type="protein sequence ID" value="GBB87957.1"/>
    <property type="molecule type" value="Genomic_DNA"/>
</dbReference>
<accession>A0A2Z6QCT2</accession>